<dbReference type="RefSeq" id="WP_421903635.1">
    <property type="nucleotide sequence ID" value="NZ_CACRUW010000035.1"/>
</dbReference>
<organism evidence="2">
    <name type="scientific">Parabacteroides distasonis</name>
    <dbReference type="NCBI Taxonomy" id="823"/>
    <lineage>
        <taxon>Bacteria</taxon>
        <taxon>Pseudomonadati</taxon>
        <taxon>Bacteroidota</taxon>
        <taxon>Bacteroidia</taxon>
        <taxon>Bacteroidales</taxon>
        <taxon>Tannerellaceae</taxon>
        <taxon>Parabacteroides</taxon>
    </lineage>
</organism>
<dbReference type="Gene3D" id="2.120.10.30">
    <property type="entry name" value="TolB, C-terminal domain"/>
    <property type="match status" value="1"/>
</dbReference>
<dbReference type="PROSITE" id="PS51257">
    <property type="entry name" value="PROKAR_LIPOPROTEIN"/>
    <property type="match status" value="1"/>
</dbReference>
<name>A0A6N3HIA7_PARDI</name>
<reference evidence="2" key="1">
    <citation type="submission" date="2019-11" db="EMBL/GenBank/DDBJ databases">
        <authorList>
            <person name="Feng L."/>
        </authorList>
    </citation>
    <scope>NUCLEOTIDE SEQUENCE</scope>
    <source>
        <strain evidence="2">PdistasonisLFYP31</strain>
    </source>
</reference>
<accession>A0A6N3HIA7</accession>
<feature type="signal peptide" evidence="1">
    <location>
        <begin position="1"/>
        <end position="22"/>
    </location>
</feature>
<evidence type="ECO:0000256" key="1">
    <source>
        <dbReference type="SAM" id="SignalP"/>
    </source>
</evidence>
<feature type="chain" id="PRO_5027008272" description="6-bladed beta-propeller" evidence="1">
    <location>
        <begin position="23"/>
        <end position="167"/>
    </location>
</feature>
<sequence length="167" mass="19253">MKNKIIALSVLLSILSGGCVNMQQSKDLLTIDVTKDYPQKEFALQDIFDIDYIPLDTSRTFTTMGYMQDISKDMIIVRNLKLSSDGDIFIFDRKGKGIRKINRQGSGSEEYSFLLRVTLDEEHEELFVVDNRSKKVYIYDLQGNFKRSFKNIEGASYDRVFNLGSDY</sequence>
<proteinExistence type="predicted"/>
<dbReference type="AlphaFoldDB" id="A0A6N3HIA7"/>
<protein>
    <recommendedName>
        <fullName evidence="3">6-bladed beta-propeller</fullName>
    </recommendedName>
</protein>
<keyword evidence="1" id="KW-0732">Signal</keyword>
<dbReference type="EMBL" id="CACRUW010000035">
    <property type="protein sequence ID" value="VYU76151.1"/>
    <property type="molecule type" value="Genomic_DNA"/>
</dbReference>
<evidence type="ECO:0000313" key="2">
    <source>
        <dbReference type="EMBL" id="VYU76151.1"/>
    </source>
</evidence>
<dbReference type="SUPFAM" id="SSF63829">
    <property type="entry name" value="Calcium-dependent phosphotriesterase"/>
    <property type="match status" value="1"/>
</dbReference>
<evidence type="ECO:0008006" key="3">
    <source>
        <dbReference type="Google" id="ProtNLM"/>
    </source>
</evidence>
<dbReference type="Pfam" id="PF17170">
    <property type="entry name" value="DUF5128"/>
    <property type="match status" value="1"/>
</dbReference>
<dbReference type="InterPro" id="IPR011042">
    <property type="entry name" value="6-blade_b-propeller_TolB-like"/>
</dbReference>
<gene>
    <name evidence="2" type="ORF">PDLFYP31_03983</name>
</gene>